<reference evidence="2 3" key="1">
    <citation type="submission" date="2019-04" db="EMBL/GenBank/DDBJ databases">
        <title>Chromosome genome assembly for Takifugu flavidus.</title>
        <authorList>
            <person name="Xiao S."/>
        </authorList>
    </citation>
    <scope>NUCLEOTIDE SEQUENCE [LARGE SCALE GENOMIC DNA]</scope>
    <source>
        <strain evidence="2">HTHZ2018</strain>
        <tissue evidence="2">Muscle</tissue>
    </source>
</reference>
<keyword evidence="3" id="KW-1185">Reference proteome</keyword>
<comment type="caution">
    <text evidence="2">The sequence shown here is derived from an EMBL/GenBank/DDBJ whole genome shotgun (WGS) entry which is preliminary data.</text>
</comment>
<gene>
    <name evidence="2" type="ORF">D4764_05G0010810</name>
</gene>
<protein>
    <submittedName>
        <fullName evidence="2">Uncharacterized protein</fullName>
    </submittedName>
</protein>
<dbReference type="EMBL" id="RHFK02000018">
    <property type="protein sequence ID" value="TWW60991.1"/>
    <property type="molecule type" value="Genomic_DNA"/>
</dbReference>
<evidence type="ECO:0000256" key="1">
    <source>
        <dbReference type="SAM" id="MobiDB-lite"/>
    </source>
</evidence>
<accession>A0A5C6N3R0</accession>
<dbReference type="PANTHER" id="PTHR47272">
    <property type="entry name" value="DDE_TNP_1_7 DOMAIN-CONTAINING PROTEIN"/>
    <property type="match status" value="1"/>
</dbReference>
<dbReference type="Proteomes" id="UP000324091">
    <property type="component" value="Chromosome 5"/>
</dbReference>
<organism evidence="2 3">
    <name type="scientific">Takifugu flavidus</name>
    <name type="common">sansaifugu</name>
    <dbReference type="NCBI Taxonomy" id="433684"/>
    <lineage>
        <taxon>Eukaryota</taxon>
        <taxon>Metazoa</taxon>
        <taxon>Chordata</taxon>
        <taxon>Craniata</taxon>
        <taxon>Vertebrata</taxon>
        <taxon>Euteleostomi</taxon>
        <taxon>Actinopterygii</taxon>
        <taxon>Neopterygii</taxon>
        <taxon>Teleostei</taxon>
        <taxon>Neoteleostei</taxon>
        <taxon>Acanthomorphata</taxon>
        <taxon>Eupercaria</taxon>
        <taxon>Tetraodontiformes</taxon>
        <taxon>Tetradontoidea</taxon>
        <taxon>Tetraodontidae</taxon>
        <taxon>Takifugu</taxon>
    </lineage>
</organism>
<dbReference type="PANTHER" id="PTHR47272:SF2">
    <property type="entry name" value="PIGGYBAC TRANSPOSABLE ELEMENT-DERIVED PROTEIN 3-LIKE"/>
    <property type="match status" value="1"/>
</dbReference>
<dbReference type="AlphaFoldDB" id="A0A5C6N3R0"/>
<feature type="region of interest" description="Disordered" evidence="1">
    <location>
        <begin position="74"/>
        <end position="95"/>
    </location>
</feature>
<name>A0A5C6N3R0_9TELE</name>
<sequence>MGGVDLIDRMISYYHMSALTQKWTMRSGTDLALANSWLLYHKDLTTCGAPRKSIMQFLEFRMEVARTFLAQHHSQEDDADFPELSEGEDDSTQGKKCPVMAVPHVSVRRKTNAHLPELISLKNAARCRAAGCTGRTRPLDLCTPERTMLMAEDMVLHQPDLLPAKVYKIDSGGVEAPVICYRWRCRQTHLLAISISHVFKDGAPVCQHWRVIVPIVVSVLSCWSEECAGPDDHVGAALELTLRPGRLDECFPSGPGELSN</sequence>
<evidence type="ECO:0000313" key="2">
    <source>
        <dbReference type="EMBL" id="TWW60991.1"/>
    </source>
</evidence>
<proteinExistence type="predicted"/>
<feature type="compositionally biased region" description="Acidic residues" evidence="1">
    <location>
        <begin position="77"/>
        <end position="91"/>
    </location>
</feature>
<evidence type="ECO:0000313" key="3">
    <source>
        <dbReference type="Proteomes" id="UP000324091"/>
    </source>
</evidence>